<keyword evidence="4" id="KW-1185">Reference proteome</keyword>
<feature type="domain" description="RIN4 pathogenic type III effector avirulence factor Avr cleavage site" evidence="2">
    <location>
        <begin position="190"/>
        <end position="223"/>
    </location>
</feature>
<dbReference type="InterPro" id="IPR040387">
    <property type="entry name" value="RIN4/NOI4"/>
</dbReference>
<reference evidence="3 4" key="1">
    <citation type="journal article" date="2017" name="Mol. Plant">
        <title>The Genome of Medicinal Plant Macleaya cordata Provides New Insights into Benzylisoquinoline Alkaloids Metabolism.</title>
        <authorList>
            <person name="Liu X."/>
            <person name="Liu Y."/>
            <person name="Huang P."/>
            <person name="Ma Y."/>
            <person name="Qing Z."/>
            <person name="Tang Q."/>
            <person name="Cao H."/>
            <person name="Cheng P."/>
            <person name="Zheng Y."/>
            <person name="Yuan Z."/>
            <person name="Zhou Y."/>
            <person name="Liu J."/>
            <person name="Tang Z."/>
            <person name="Zhuo Y."/>
            <person name="Zhang Y."/>
            <person name="Yu L."/>
            <person name="Huang J."/>
            <person name="Yang P."/>
            <person name="Peng Q."/>
            <person name="Zhang J."/>
            <person name="Jiang W."/>
            <person name="Zhang Z."/>
            <person name="Lin K."/>
            <person name="Ro D.K."/>
            <person name="Chen X."/>
            <person name="Xiong X."/>
            <person name="Shang Y."/>
            <person name="Huang S."/>
            <person name="Zeng J."/>
        </authorList>
    </citation>
    <scope>NUCLEOTIDE SEQUENCE [LARGE SCALE GENOMIC DNA]</scope>
    <source>
        <strain evidence="4">cv. BLH2017</strain>
        <tissue evidence="3">Root</tissue>
    </source>
</reference>
<dbReference type="Proteomes" id="UP000195402">
    <property type="component" value="Unassembled WGS sequence"/>
</dbReference>
<protein>
    <submittedName>
        <fullName evidence="3">Pathogenic type III effector avirulence factor Avr cleavage site</fullName>
    </submittedName>
</protein>
<feature type="compositionally biased region" description="Polar residues" evidence="1">
    <location>
        <begin position="103"/>
        <end position="123"/>
    </location>
</feature>
<dbReference type="FunCoup" id="A0A200Q6W5">
    <property type="interactions" value="1401"/>
</dbReference>
<dbReference type="PANTHER" id="PTHR33159:SF6">
    <property type="entry name" value="RPM1-INTERACTING PROTEIN 4"/>
    <property type="match status" value="1"/>
</dbReference>
<gene>
    <name evidence="3" type="ORF">BVC80_8627g3</name>
</gene>
<proteinExistence type="predicted"/>
<accession>A0A200Q6W5</accession>
<comment type="caution">
    <text evidence="3">The sequence shown here is derived from an EMBL/GenBank/DDBJ whole genome shotgun (WGS) entry which is preliminary data.</text>
</comment>
<dbReference type="Pfam" id="PF05627">
    <property type="entry name" value="AvrRpt-cleavage"/>
    <property type="match status" value="2"/>
</dbReference>
<dbReference type="PANTHER" id="PTHR33159">
    <property type="entry name" value="RPM1-INTERACTING PROTEIN 4 (RIN4) FAMILY PROTEIN"/>
    <property type="match status" value="1"/>
</dbReference>
<feature type="compositionally biased region" description="Basic and acidic residues" evidence="1">
    <location>
        <begin position="82"/>
        <end position="102"/>
    </location>
</feature>
<dbReference type="GO" id="GO:0005886">
    <property type="term" value="C:plasma membrane"/>
    <property type="evidence" value="ECO:0007669"/>
    <property type="project" value="TreeGrafter"/>
</dbReference>
<evidence type="ECO:0000259" key="2">
    <source>
        <dbReference type="Pfam" id="PF05627"/>
    </source>
</evidence>
<dbReference type="OrthoDB" id="1109067at2759"/>
<evidence type="ECO:0000256" key="1">
    <source>
        <dbReference type="SAM" id="MobiDB-lite"/>
    </source>
</evidence>
<dbReference type="InterPro" id="IPR008700">
    <property type="entry name" value="TypeIII_avirulence_cleave"/>
</dbReference>
<name>A0A200Q6W5_MACCD</name>
<sequence>MLILWQQRSHVPKFGNWENEKNVPYTAYFDKARIVKVGGKMINPNDPQQNPDMFPVDPTPVKAPVRTRVEPEVQVGQGMARPKHENRSTRETDSPSRHENPTGRRTSGESYHQQRSDGVSSGETPKRSARQTGGYERSIDQSPLHPHYQAKTGVRSSGVASPSWDRKSSENNHGVAPKTPERSRMRSPDQAAAVPKFGEWDENDPASADGFTGIFNKVRQEKQTGMANVITMPTSTPNRRNQAGNDNSKTRCCFL</sequence>
<dbReference type="STRING" id="56857.A0A200Q6W5"/>
<evidence type="ECO:0000313" key="3">
    <source>
        <dbReference type="EMBL" id="OVA06231.1"/>
    </source>
</evidence>
<organism evidence="3 4">
    <name type="scientific">Macleaya cordata</name>
    <name type="common">Five-seeded plume-poppy</name>
    <name type="synonym">Bocconia cordata</name>
    <dbReference type="NCBI Taxonomy" id="56857"/>
    <lineage>
        <taxon>Eukaryota</taxon>
        <taxon>Viridiplantae</taxon>
        <taxon>Streptophyta</taxon>
        <taxon>Embryophyta</taxon>
        <taxon>Tracheophyta</taxon>
        <taxon>Spermatophyta</taxon>
        <taxon>Magnoliopsida</taxon>
        <taxon>Ranunculales</taxon>
        <taxon>Papaveraceae</taxon>
        <taxon>Papaveroideae</taxon>
        <taxon>Macleaya</taxon>
    </lineage>
</organism>
<evidence type="ECO:0000313" key="4">
    <source>
        <dbReference type="Proteomes" id="UP000195402"/>
    </source>
</evidence>
<dbReference type="EMBL" id="MVGT01002892">
    <property type="protein sequence ID" value="OVA06231.1"/>
    <property type="molecule type" value="Genomic_DNA"/>
</dbReference>
<dbReference type="AlphaFoldDB" id="A0A200Q6W5"/>
<dbReference type="InParanoid" id="A0A200Q6W5"/>
<dbReference type="OMA" id="HENVNRR"/>
<feature type="region of interest" description="Disordered" evidence="1">
    <location>
        <begin position="40"/>
        <end position="192"/>
    </location>
</feature>
<feature type="domain" description="RIN4 pathogenic type III effector avirulence factor Avr cleavage site" evidence="2">
    <location>
        <begin position="7"/>
        <end position="33"/>
    </location>
</feature>